<organism evidence="2 3">
    <name type="scientific">Stephania yunnanensis</name>
    <dbReference type="NCBI Taxonomy" id="152371"/>
    <lineage>
        <taxon>Eukaryota</taxon>
        <taxon>Viridiplantae</taxon>
        <taxon>Streptophyta</taxon>
        <taxon>Embryophyta</taxon>
        <taxon>Tracheophyta</taxon>
        <taxon>Spermatophyta</taxon>
        <taxon>Magnoliopsida</taxon>
        <taxon>Ranunculales</taxon>
        <taxon>Menispermaceae</taxon>
        <taxon>Menispermoideae</taxon>
        <taxon>Cissampelideae</taxon>
        <taxon>Stephania</taxon>
    </lineage>
</organism>
<dbReference type="PANTHER" id="PTHR46929:SF3">
    <property type="entry name" value="MYB_SANT-LIKE DOMAIN-CONTAINING PROTEIN"/>
    <property type="match status" value="1"/>
</dbReference>
<dbReference type="Proteomes" id="UP001420932">
    <property type="component" value="Unassembled WGS sequence"/>
</dbReference>
<evidence type="ECO:0000313" key="3">
    <source>
        <dbReference type="Proteomes" id="UP001420932"/>
    </source>
</evidence>
<evidence type="ECO:0000259" key="1">
    <source>
        <dbReference type="Pfam" id="PF12776"/>
    </source>
</evidence>
<protein>
    <recommendedName>
        <fullName evidence="1">Myb/SANT-like domain-containing protein</fullName>
    </recommendedName>
</protein>
<feature type="domain" description="Myb/SANT-like" evidence="1">
    <location>
        <begin position="1"/>
        <end position="88"/>
    </location>
</feature>
<evidence type="ECO:0000313" key="2">
    <source>
        <dbReference type="EMBL" id="KAK9142964.1"/>
    </source>
</evidence>
<dbReference type="EMBL" id="JBBNAF010000005">
    <property type="protein sequence ID" value="KAK9142964.1"/>
    <property type="molecule type" value="Genomic_DNA"/>
</dbReference>
<comment type="caution">
    <text evidence="2">The sequence shown here is derived from an EMBL/GenBank/DDBJ whole genome shotgun (WGS) entry which is preliminary data.</text>
</comment>
<dbReference type="AlphaFoldDB" id="A0AAP0K034"/>
<proteinExistence type="predicted"/>
<name>A0AAP0K034_9MAGN</name>
<dbReference type="Pfam" id="PF12776">
    <property type="entry name" value="Myb_DNA-bind_3"/>
    <property type="match status" value="1"/>
</dbReference>
<keyword evidence="3" id="KW-1185">Reference proteome</keyword>
<dbReference type="PANTHER" id="PTHR46929">
    <property type="entry name" value="EXPRESSED PROTEIN"/>
    <property type="match status" value="1"/>
</dbReference>
<gene>
    <name evidence="2" type="ORF">Syun_012364</name>
</gene>
<sequence>MDKIMLEIILEEYGFGSALGNSWKAEVYTRVCLELLKQLKQQVHPANMKARMKTLKVDYFTAREVIFQSGVRWDQDTQLAMADVLAWK</sequence>
<accession>A0AAP0K034</accession>
<reference evidence="2 3" key="1">
    <citation type="submission" date="2024-01" db="EMBL/GenBank/DDBJ databases">
        <title>Genome assemblies of Stephania.</title>
        <authorList>
            <person name="Yang L."/>
        </authorList>
    </citation>
    <scope>NUCLEOTIDE SEQUENCE [LARGE SCALE GENOMIC DNA]</scope>
    <source>
        <strain evidence="2">YNDBR</strain>
        <tissue evidence="2">Leaf</tissue>
    </source>
</reference>
<dbReference type="InterPro" id="IPR024752">
    <property type="entry name" value="Myb/SANT-like_dom"/>
</dbReference>